<evidence type="ECO:0000256" key="1">
    <source>
        <dbReference type="SAM" id="MobiDB-lite"/>
    </source>
</evidence>
<name>A0A3S4ZWA7_9PLAT</name>
<evidence type="ECO:0000313" key="2">
    <source>
        <dbReference type="EMBL" id="VEL08686.1"/>
    </source>
</evidence>
<feature type="region of interest" description="Disordered" evidence="1">
    <location>
        <begin position="1"/>
        <end position="75"/>
    </location>
</feature>
<sequence>LLRISDDTLSDNQQPLSSSASPLQFSIGPAIKSPGAGDMDSVATSIDPGDSGANGATGDKNGIEDEEDVDDDEEEDYRRMAAIGVLNSISNLLTEMESNTEVMSQLEPTIVHLVQAIFKHGQGDFLEEALTLVYSLTSQSISPLMWHVFDWIHQAFEKESEDCFTGEFRRIYFSLCLTLEKVLA</sequence>
<feature type="non-terminal residue" evidence="2">
    <location>
        <position position="1"/>
    </location>
</feature>
<feature type="compositionally biased region" description="Acidic residues" evidence="1">
    <location>
        <begin position="64"/>
        <end position="75"/>
    </location>
</feature>
<keyword evidence="3" id="KW-1185">Reference proteome</keyword>
<organism evidence="2 3">
    <name type="scientific">Protopolystoma xenopodis</name>
    <dbReference type="NCBI Taxonomy" id="117903"/>
    <lineage>
        <taxon>Eukaryota</taxon>
        <taxon>Metazoa</taxon>
        <taxon>Spiralia</taxon>
        <taxon>Lophotrochozoa</taxon>
        <taxon>Platyhelminthes</taxon>
        <taxon>Monogenea</taxon>
        <taxon>Polyopisthocotylea</taxon>
        <taxon>Polystomatidea</taxon>
        <taxon>Polystomatidae</taxon>
        <taxon>Protopolystoma</taxon>
    </lineage>
</organism>
<proteinExistence type="predicted"/>
<dbReference type="InterPro" id="IPR011989">
    <property type="entry name" value="ARM-like"/>
</dbReference>
<comment type="caution">
    <text evidence="2">The sequence shown here is derived from an EMBL/GenBank/DDBJ whole genome shotgun (WGS) entry which is preliminary data.</text>
</comment>
<dbReference type="Gene3D" id="1.25.10.10">
    <property type="entry name" value="Leucine-rich Repeat Variant"/>
    <property type="match status" value="1"/>
</dbReference>
<feature type="compositionally biased region" description="Low complexity" evidence="1">
    <location>
        <begin position="13"/>
        <end position="26"/>
    </location>
</feature>
<accession>A0A3S4ZWA7</accession>
<gene>
    <name evidence="2" type="ORF">PXEA_LOCUS2126</name>
</gene>
<dbReference type="EMBL" id="CAAALY010004503">
    <property type="protein sequence ID" value="VEL08686.1"/>
    <property type="molecule type" value="Genomic_DNA"/>
</dbReference>
<dbReference type="OrthoDB" id="760868at2759"/>
<evidence type="ECO:0000313" key="3">
    <source>
        <dbReference type="Proteomes" id="UP000784294"/>
    </source>
</evidence>
<dbReference type="AlphaFoldDB" id="A0A3S4ZWA7"/>
<dbReference type="Proteomes" id="UP000784294">
    <property type="component" value="Unassembled WGS sequence"/>
</dbReference>
<protein>
    <submittedName>
        <fullName evidence="2">Uncharacterized protein</fullName>
    </submittedName>
</protein>
<reference evidence="2" key="1">
    <citation type="submission" date="2018-11" db="EMBL/GenBank/DDBJ databases">
        <authorList>
            <consortium name="Pathogen Informatics"/>
        </authorList>
    </citation>
    <scope>NUCLEOTIDE SEQUENCE</scope>
</reference>